<protein>
    <submittedName>
        <fullName evidence="1">NADPH dehydrogenase</fullName>
    </submittedName>
</protein>
<organism evidence="1 2">
    <name type="scientific">Paenibacillus terrae (strain HPL-003)</name>
    <dbReference type="NCBI Taxonomy" id="985665"/>
    <lineage>
        <taxon>Bacteria</taxon>
        <taxon>Bacillati</taxon>
        <taxon>Bacillota</taxon>
        <taxon>Bacilli</taxon>
        <taxon>Bacillales</taxon>
        <taxon>Paenibacillaceae</taxon>
        <taxon>Paenibacillus</taxon>
    </lineage>
</organism>
<sequence>MIDVSTCGILPDVPSVYPGYQAPYSEAIHQAADIPTAAVGLITHRIQAEEICVMVGLIWWR</sequence>
<evidence type="ECO:0000313" key="2">
    <source>
        <dbReference type="Proteomes" id="UP000005876"/>
    </source>
</evidence>
<evidence type="ECO:0000313" key="1">
    <source>
        <dbReference type="EMBL" id="AET62118.1"/>
    </source>
</evidence>
<dbReference type="RefSeq" id="WP_014282798.1">
    <property type="nucleotide sequence ID" value="NC_016641.1"/>
</dbReference>
<reference evidence="2" key="1">
    <citation type="submission" date="2011-11" db="EMBL/GenBank/DDBJ databases">
        <title>Complete sequence of Paenibacillus terrae HPL-003.</title>
        <authorList>
            <person name="Shin S.H."/>
            <person name="Kim S."/>
            <person name="Kim J.Y."/>
        </authorList>
    </citation>
    <scope>NUCLEOTIDE SEQUENCE [LARGE SCALE GENOMIC DNA]</scope>
    <source>
        <strain evidence="2">HPL-003</strain>
    </source>
</reference>
<dbReference type="HOGENOM" id="CLU_2918402_0_0_9"/>
<dbReference type="Proteomes" id="UP000005876">
    <property type="component" value="Chromosome"/>
</dbReference>
<reference key="2">
    <citation type="submission" date="2011-11" db="EMBL/GenBank/DDBJ databases">
        <authorList>
            <person name="Shin S.H."/>
            <person name="Kim S."/>
            <person name="Kim J.Y."/>
        </authorList>
    </citation>
    <scope>NUCLEOTIDE SEQUENCE</scope>
    <source>
        <strain>HPL-003</strain>
    </source>
</reference>
<proteinExistence type="predicted"/>
<gene>
    <name evidence="1" type="ordered locus">HPL003_27030</name>
</gene>
<dbReference type="STRING" id="985665.HPL003_27030"/>
<dbReference type="eggNOG" id="COG1902">
    <property type="taxonomic scope" value="Bacteria"/>
</dbReference>
<reference evidence="1 2" key="3">
    <citation type="journal article" date="2012" name="J. Bacteriol.">
        <title>Genome Sequence of Paenibacillus terrae HPL-003, a Xylanase-Producing Bacterium Isolated from Soil Found in Forest Residue.</title>
        <authorList>
            <person name="Shin S.H."/>
            <person name="Kim S."/>
            <person name="Kim J.Y."/>
            <person name="Song H.Y."/>
            <person name="Cho S.J."/>
            <person name="Kim D.R."/>
            <person name="Lee K.I."/>
            <person name="Lim H.K."/>
            <person name="Park N.J."/>
            <person name="Hwang I.T."/>
            <person name="Yang K.S."/>
        </authorList>
    </citation>
    <scope>NUCLEOTIDE SEQUENCE [LARGE SCALE GENOMIC DNA]</scope>
    <source>
        <strain evidence="1 2">HPL-003</strain>
    </source>
</reference>
<accession>G7VSA9</accession>
<dbReference type="AlphaFoldDB" id="G7VSA9"/>
<name>G7VSA9_PAETH</name>
<dbReference type="EMBL" id="CP003107">
    <property type="protein sequence ID" value="AET62118.1"/>
    <property type="molecule type" value="Genomic_DNA"/>
</dbReference>
<dbReference type="KEGG" id="pta:HPL003_27030"/>